<dbReference type="AlphaFoldDB" id="A0A1G2HIK4"/>
<protein>
    <submittedName>
        <fullName evidence="1">Uncharacterized protein</fullName>
    </submittedName>
</protein>
<evidence type="ECO:0000313" key="1">
    <source>
        <dbReference type="EMBL" id="OGZ62100.1"/>
    </source>
</evidence>
<proteinExistence type="predicted"/>
<organism evidence="1 2">
    <name type="scientific">Candidatus Spechtbacteria bacterium RIFCSPLOWO2_02_FULL_38_8</name>
    <dbReference type="NCBI Taxonomy" id="1802164"/>
    <lineage>
        <taxon>Bacteria</taxon>
        <taxon>Candidatus Spechtiibacteriota</taxon>
    </lineage>
</organism>
<sequence length="170" mass="19600">MELDASECAILVMPNGEHFFVFNCPDCRDNSQAHKLNKLQAAYWYSKGIKLFYAPSKCDFKSEDKEEYYIDFYCRLCKTIRTDPRRCYITENALGQTCVCTTCPNCNTEIQEPIDGARKKEYMQFLINIGVQEHKNGTVLGLRPISEEEIGEFAARLADESIDIIKELNR</sequence>
<comment type="caution">
    <text evidence="1">The sequence shown here is derived from an EMBL/GenBank/DDBJ whole genome shotgun (WGS) entry which is preliminary data.</text>
</comment>
<accession>A0A1G2HIK4</accession>
<gene>
    <name evidence="1" type="ORF">A3H51_01540</name>
</gene>
<dbReference type="EMBL" id="MHOJ01000028">
    <property type="protein sequence ID" value="OGZ62100.1"/>
    <property type="molecule type" value="Genomic_DNA"/>
</dbReference>
<reference evidence="1 2" key="1">
    <citation type="journal article" date="2016" name="Nat. Commun.">
        <title>Thousands of microbial genomes shed light on interconnected biogeochemical processes in an aquifer system.</title>
        <authorList>
            <person name="Anantharaman K."/>
            <person name="Brown C.T."/>
            <person name="Hug L.A."/>
            <person name="Sharon I."/>
            <person name="Castelle C.J."/>
            <person name="Probst A.J."/>
            <person name="Thomas B.C."/>
            <person name="Singh A."/>
            <person name="Wilkins M.J."/>
            <person name="Karaoz U."/>
            <person name="Brodie E.L."/>
            <person name="Williams K.H."/>
            <person name="Hubbard S.S."/>
            <person name="Banfield J.F."/>
        </authorList>
    </citation>
    <scope>NUCLEOTIDE SEQUENCE [LARGE SCALE GENOMIC DNA]</scope>
</reference>
<evidence type="ECO:0000313" key="2">
    <source>
        <dbReference type="Proteomes" id="UP000178509"/>
    </source>
</evidence>
<name>A0A1G2HIK4_9BACT</name>
<dbReference type="Proteomes" id="UP000178509">
    <property type="component" value="Unassembled WGS sequence"/>
</dbReference>